<dbReference type="InterPro" id="IPR001638">
    <property type="entry name" value="Solute-binding_3/MltF_N"/>
</dbReference>
<keyword evidence="3" id="KW-0732">Signal</keyword>
<comment type="similarity">
    <text evidence="2 4">Belongs to the bacterial solute-binding protein 3 family.</text>
</comment>
<protein>
    <submittedName>
        <fullName evidence="7">Transporter substrate-binding domain-containing protein</fullName>
    </submittedName>
</protein>
<feature type="region of interest" description="Disordered" evidence="5">
    <location>
        <begin position="288"/>
        <end position="355"/>
    </location>
</feature>
<reference evidence="7" key="2">
    <citation type="submission" date="2023-06" db="EMBL/GenBank/DDBJ databases">
        <authorList>
            <person name="Zeman M."/>
            <person name="Kubasova T."/>
            <person name="Jahodarova E."/>
            <person name="Nykrynova M."/>
            <person name="Rychlik I."/>
        </authorList>
    </citation>
    <scope>NUCLEOTIDE SEQUENCE</scope>
    <source>
        <strain evidence="7">153_Feed</strain>
    </source>
</reference>
<dbReference type="Proteomes" id="UP001529256">
    <property type="component" value="Unassembled WGS sequence"/>
</dbReference>
<feature type="domain" description="Solute-binding protein family 3/N-terminal" evidence="6">
    <location>
        <begin position="66"/>
        <end position="279"/>
    </location>
</feature>
<proteinExistence type="inferred from homology"/>
<gene>
    <name evidence="7" type="ORF">QUW25_01035</name>
</gene>
<dbReference type="PROSITE" id="PS01039">
    <property type="entry name" value="SBP_BACTERIAL_3"/>
    <property type="match status" value="1"/>
</dbReference>
<evidence type="ECO:0000313" key="8">
    <source>
        <dbReference type="Proteomes" id="UP001529256"/>
    </source>
</evidence>
<dbReference type="EMBL" id="JAUDEA010000001">
    <property type="protein sequence ID" value="MDM8270277.1"/>
    <property type="molecule type" value="Genomic_DNA"/>
</dbReference>
<reference evidence="7" key="1">
    <citation type="submission" date="2023-06" db="EMBL/GenBank/DDBJ databases">
        <title>Identification and characterization of horizontal gene transfer across gut microbiota members of farm animals based on homology search.</title>
        <authorList>
            <person name="Schwarzerova J."/>
            <person name="Nykrynova M."/>
            <person name="Jureckova K."/>
            <person name="Cejkova D."/>
            <person name="Rychlik I."/>
        </authorList>
    </citation>
    <scope>NUCLEOTIDE SEQUENCE</scope>
    <source>
        <strain evidence="7">153_Feed</strain>
    </source>
</reference>
<dbReference type="Gene3D" id="3.40.190.10">
    <property type="entry name" value="Periplasmic binding protein-like II"/>
    <property type="match status" value="2"/>
</dbReference>
<evidence type="ECO:0000256" key="1">
    <source>
        <dbReference type="ARBA" id="ARBA00004196"/>
    </source>
</evidence>
<evidence type="ECO:0000313" key="7">
    <source>
        <dbReference type="EMBL" id="MDM8270277.1"/>
    </source>
</evidence>
<dbReference type="PANTHER" id="PTHR35936">
    <property type="entry name" value="MEMBRANE-BOUND LYTIC MUREIN TRANSGLYCOSYLASE F"/>
    <property type="match status" value="1"/>
</dbReference>
<accession>A0ABT7V0Z3</accession>
<evidence type="ECO:0000256" key="4">
    <source>
        <dbReference type="RuleBase" id="RU003744"/>
    </source>
</evidence>
<evidence type="ECO:0000256" key="3">
    <source>
        <dbReference type="ARBA" id="ARBA00022729"/>
    </source>
</evidence>
<dbReference type="SUPFAM" id="SSF53850">
    <property type="entry name" value="Periplasmic binding protein-like II"/>
    <property type="match status" value="1"/>
</dbReference>
<keyword evidence="8" id="KW-1185">Reference proteome</keyword>
<dbReference type="RefSeq" id="WP_289510379.1">
    <property type="nucleotide sequence ID" value="NZ_JAUDEA010000001.1"/>
</dbReference>
<name>A0ABT7V0Z3_9ACTN</name>
<evidence type="ECO:0000256" key="2">
    <source>
        <dbReference type="ARBA" id="ARBA00010333"/>
    </source>
</evidence>
<organism evidence="7 8">
    <name type="scientific">Thermophilibacter provencensis</name>
    <dbReference type="NCBI Taxonomy" id="1852386"/>
    <lineage>
        <taxon>Bacteria</taxon>
        <taxon>Bacillati</taxon>
        <taxon>Actinomycetota</taxon>
        <taxon>Coriobacteriia</taxon>
        <taxon>Coriobacteriales</taxon>
        <taxon>Atopobiaceae</taxon>
        <taxon>Thermophilibacter</taxon>
    </lineage>
</organism>
<dbReference type="InterPro" id="IPR018313">
    <property type="entry name" value="SBP_3_CS"/>
</dbReference>
<comment type="caution">
    <text evidence="7">The sequence shown here is derived from an EMBL/GenBank/DDBJ whole genome shotgun (WGS) entry which is preliminary data.</text>
</comment>
<feature type="compositionally biased region" description="Acidic residues" evidence="5">
    <location>
        <begin position="297"/>
        <end position="328"/>
    </location>
</feature>
<dbReference type="SMART" id="SM00062">
    <property type="entry name" value="PBPb"/>
    <property type="match status" value="1"/>
</dbReference>
<evidence type="ECO:0000259" key="6">
    <source>
        <dbReference type="SMART" id="SM00062"/>
    </source>
</evidence>
<dbReference type="PROSITE" id="PS51257">
    <property type="entry name" value="PROKAR_LIPOPROTEIN"/>
    <property type="match status" value="1"/>
</dbReference>
<dbReference type="PANTHER" id="PTHR35936:SF17">
    <property type="entry name" value="ARGININE-BINDING EXTRACELLULAR PROTEIN ARTP"/>
    <property type="match status" value="1"/>
</dbReference>
<sequence>MPHIHIRSLVAAGAAMGVALGLGACSIGPVDLDDFLMTTSVADARAARMAELVPAVDDSALKQPGTLTVGIPAIESAPLAVTGSDGSRTGLDVDLAHALADELGLGSVSFVSVTDVAAALQESCDVVMGVTADNSWGATLVGNYAQGATGIFTAQGAAAPIDASALSGASVGVQQGSVSQRALAELGTGAVETTFSNLNEAFDALLAGTVSYVACDAYSGAYLATAYDGITFAGTLDDPAPTSIAVASAELQAPVQAALEEVQTNGVGDLLRVNWVGDLPTLTDTTKVTGIVAPAPETEEEPAEDGEAPAEDGAAEGTEDGTADDAEYGAEGGAADGTADPMADGTYAGDATPAE</sequence>
<evidence type="ECO:0000256" key="5">
    <source>
        <dbReference type="SAM" id="MobiDB-lite"/>
    </source>
</evidence>
<comment type="subcellular location">
    <subcellularLocation>
        <location evidence="1">Cell envelope</location>
    </subcellularLocation>
</comment>